<sequence length="246" mass="27318">MRVALFVPCYVDQINPEVGVSVVRVLRRLGVDVIYPEGQTCCGQPAFNSGFFDEARTIGRRFLDVFEGERTDYIVCPSGSCTTMVSHYYPFIFEDLPVERERSEVLAGRVREFSDFVVNVMGVKDFGVHREGKAVFHCGCHQRRELGVLEEPRELLSNVEGLDLLDWENEELCCGFGGTFAVKMPAVSTAMADEKVKALNKSGADTLISGDSSCLMHLEGRLRRTGHDTRVLHLAQVLDGTYGKAG</sequence>
<feature type="domain" description="Cysteine-rich" evidence="1">
    <location>
        <begin position="3"/>
        <end position="85"/>
    </location>
</feature>
<dbReference type="AlphaFoldDB" id="A0A6J4PG04"/>
<feature type="domain" description="Cysteine-rich" evidence="1">
    <location>
        <begin position="135"/>
        <end position="218"/>
    </location>
</feature>
<dbReference type="GO" id="GO:0016491">
    <property type="term" value="F:oxidoreductase activity"/>
    <property type="evidence" value="ECO:0007669"/>
    <property type="project" value="UniProtKB-ARBA"/>
</dbReference>
<name>A0A6J4PG04_9ACTN</name>
<gene>
    <name evidence="2" type="ORF">AVDCRST_MAG82-1018</name>
</gene>
<evidence type="ECO:0000259" key="1">
    <source>
        <dbReference type="Pfam" id="PF02754"/>
    </source>
</evidence>
<evidence type="ECO:0000313" key="2">
    <source>
        <dbReference type="EMBL" id="CAA9414622.1"/>
    </source>
</evidence>
<dbReference type="PANTHER" id="PTHR30296">
    <property type="entry name" value="UNCHARACTERIZED PROTEIN YKGE"/>
    <property type="match status" value="1"/>
</dbReference>
<dbReference type="PANTHER" id="PTHR30296:SF0">
    <property type="entry name" value="LACTATE UTILIZATION PROTEIN A"/>
    <property type="match status" value="1"/>
</dbReference>
<reference evidence="2" key="1">
    <citation type="submission" date="2020-02" db="EMBL/GenBank/DDBJ databases">
        <authorList>
            <person name="Meier V. D."/>
        </authorList>
    </citation>
    <scope>NUCLEOTIDE SEQUENCE</scope>
    <source>
        <strain evidence="2">AVDCRST_MAG82</strain>
    </source>
</reference>
<dbReference type="EMBL" id="CADCVA010000139">
    <property type="protein sequence ID" value="CAA9414622.1"/>
    <property type="molecule type" value="Genomic_DNA"/>
</dbReference>
<protein>
    <submittedName>
        <fullName evidence="2">Predicted L-lactate dehydrogenase, Fe-S oxidoreductase subunit YkgE</fullName>
    </submittedName>
</protein>
<dbReference type="InterPro" id="IPR004017">
    <property type="entry name" value="Cys_rich_dom"/>
</dbReference>
<accession>A0A6J4PG04</accession>
<dbReference type="Pfam" id="PF02754">
    <property type="entry name" value="CCG"/>
    <property type="match status" value="2"/>
</dbReference>
<organism evidence="2">
    <name type="scientific">uncultured Rubrobacteraceae bacterium</name>
    <dbReference type="NCBI Taxonomy" id="349277"/>
    <lineage>
        <taxon>Bacteria</taxon>
        <taxon>Bacillati</taxon>
        <taxon>Actinomycetota</taxon>
        <taxon>Rubrobacteria</taxon>
        <taxon>Rubrobacterales</taxon>
        <taxon>Rubrobacteraceae</taxon>
        <taxon>environmental samples</taxon>
    </lineage>
</organism>
<proteinExistence type="predicted"/>
<dbReference type="GO" id="GO:0005829">
    <property type="term" value="C:cytosol"/>
    <property type="evidence" value="ECO:0007669"/>
    <property type="project" value="TreeGrafter"/>
</dbReference>